<feature type="compositionally biased region" description="Acidic residues" evidence="1">
    <location>
        <begin position="561"/>
        <end position="574"/>
    </location>
</feature>
<evidence type="ECO:0000313" key="5">
    <source>
        <dbReference type="Proteomes" id="UP000247702"/>
    </source>
</evidence>
<dbReference type="Proteomes" id="UP000247702">
    <property type="component" value="Unassembled WGS sequence"/>
</dbReference>
<feature type="compositionally biased region" description="Basic residues" evidence="1">
    <location>
        <begin position="165"/>
        <end position="184"/>
    </location>
</feature>
<feature type="domain" description="DM2" evidence="2">
    <location>
        <begin position="204"/>
        <end position="281"/>
    </location>
</feature>
<dbReference type="InterPro" id="IPR019835">
    <property type="entry name" value="SWIB_domain"/>
</dbReference>
<dbReference type="InterPro" id="IPR014876">
    <property type="entry name" value="DEK_C"/>
</dbReference>
<dbReference type="Pfam" id="PF02201">
    <property type="entry name" value="SWIB"/>
    <property type="match status" value="2"/>
</dbReference>
<evidence type="ECO:0000259" key="2">
    <source>
        <dbReference type="PROSITE" id="PS51925"/>
    </source>
</evidence>
<feature type="domain" description="DM2" evidence="2">
    <location>
        <begin position="441"/>
        <end position="518"/>
    </location>
</feature>
<evidence type="ECO:0008006" key="6">
    <source>
        <dbReference type="Google" id="ProtNLM"/>
    </source>
</evidence>
<dbReference type="Gene3D" id="1.10.245.10">
    <property type="entry name" value="SWIB/MDM2 domain"/>
    <property type="match status" value="2"/>
</dbReference>
<dbReference type="InterPro" id="IPR036885">
    <property type="entry name" value="SWIB_MDM2_dom_sf"/>
</dbReference>
<evidence type="ECO:0000313" key="4">
    <source>
        <dbReference type="EMBL" id="GBC10525.1"/>
    </source>
</evidence>
<gene>
    <name evidence="4" type="ORF">RclHR1_00970026</name>
</gene>
<feature type="compositionally biased region" description="Basic residues" evidence="1">
    <location>
        <begin position="92"/>
        <end position="106"/>
    </location>
</feature>
<accession>A0A2Z6SF82</accession>
<reference evidence="4 5" key="1">
    <citation type="submission" date="2017-11" db="EMBL/GenBank/DDBJ databases">
        <title>The genome of Rhizophagus clarus HR1 reveals common genetic basis of auxotrophy among arbuscular mycorrhizal fungi.</title>
        <authorList>
            <person name="Kobayashi Y."/>
        </authorList>
    </citation>
    <scope>NUCLEOTIDE SEQUENCE [LARGE SCALE GENOMIC DNA]</scope>
    <source>
        <strain evidence="4 5">HR1</strain>
    </source>
</reference>
<feature type="domain" description="DEK-C" evidence="3">
    <location>
        <begin position="6"/>
        <end position="61"/>
    </location>
</feature>
<dbReference type="AlphaFoldDB" id="A0A2Z6SF82"/>
<dbReference type="SMART" id="SM00151">
    <property type="entry name" value="SWIB"/>
    <property type="match status" value="2"/>
</dbReference>
<feature type="region of interest" description="Disordered" evidence="1">
    <location>
        <begin position="71"/>
        <end position="205"/>
    </location>
</feature>
<feature type="compositionally biased region" description="Acidic residues" evidence="1">
    <location>
        <begin position="419"/>
        <end position="428"/>
    </location>
</feature>
<feature type="compositionally biased region" description="Basic residues" evidence="1">
    <location>
        <begin position="128"/>
        <end position="137"/>
    </location>
</feature>
<dbReference type="CDD" id="cd10567">
    <property type="entry name" value="SWIB-MDM2_like"/>
    <property type="match status" value="2"/>
</dbReference>
<feature type="compositionally biased region" description="Basic residues" evidence="1">
    <location>
        <begin position="401"/>
        <end position="410"/>
    </location>
</feature>
<keyword evidence="5" id="KW-1185">Reference proteome</keyword>
<organism evidence="4 5">
    <name type="scientific">Rhizophagus clarus</name>
    <dbReference type="NCBI Taxonomy" id="94130"/>
    <lineage>
        <taxon>Eukaryota</taxon>
        <taxon>Fungi</taxon>
        <taxon>Fungi incertae sedis</taxon>
        <taxon>Mucoromycota</taxon>
        <taxon>Glomeromycotina</taxon>
        <taxon>Glomeromycetes</taxon>
        <taxon>Glomerales</taxon>
        <taxon>Glomeraceae</taxon>
        <taxon>Rhizophagus</taxon>
    </lineage>
</organism>
<feature type="region of interest" description="Disordered" evidence="1">
    <location>
        <begin position="308"/>
        <end position="441"/>
    </location>
</feature>
<comment type="caution">
    <text evidence="4">The sequence shown here is derived from an EMBL/GenBank/DDBJ whole genome shotgun (WGS) entry which is preliminary data.</text>
</comment>
<feature type="compositionally biased region" description="Acidic residues" evidence="1">
    <location>
        <begin position="324"/>
        <end position="337"/>
    </location>
</feature>
<feature type="compositionally biased region" description="Acidic residues" evidence="1">
    <location>
        <begin position="589"/>
        <end position="620"/>
    </location>
</feature>
<proteinExistence type="predicted"/>
<dbReference type="PANTHER" id="PTHR13844">
    <property type="entry name" value="SWI/SNF-RELATED MATRIX-ASSOCIATED ACTIN-DEPENDENT REGULATOR OF CHROMATIN SUBFAMILY D"/>
    <property type="match status" value="1"/>
</dbReference>
<dbReference type="EMBL" id="BEXD01004392">
    <property type="protein sequence ID" value="GBC10525.1"/>
    <property type="molecule type" value="Genomic_DNA"/>
</dbReference>
<dbReference type="SUPFAM" id="SSF47592">
    <property type="entry name" value="SWIB/MDM2 domain"/>
    <property type="match status" value="2"/>
</dbReference>
<dbReference type="InterPro" id="IPR003121">
    <property type="entry name" value="SWIB_MDM2_domain"/>
</dbReference>
<name>A0A2Z6SF82_9GLOM</name>
<sequence>MTDVTDVNISKYIPTINRILLGSDPNEITARDVRMQLQQEYNVDLSPLKLEVQNLIEQCFDDLEIGDEVEEPIRHKVPKKQKKNSNSEKKSSIHKPSKKSGARGRPPKSQVKIRESDYSSLEDDSPPQKKKRGRKPKGSSVKAESSDAEYERKFEEELLNETNGKKSKSKNNGTSKKKSNKRKKRDDEEHDGEGPKKRKKGNTGIHKPLILSSVLAEFLQAEEMSRLEVVKRLWAYIKENELQDPNDKRYIVCDERLMTIFQQNRIHSFTMNKFLTVHLKKKEVSADADADADADVDADADADVKSINGEAANHYENRSVSGDNDLDDVSRDEDIEDDKVKMEPQENWADLDNLDNEDNDDLFEDDDDSEWKSGARGRPPKSQVKIRESDYSSLEDDSPPQKKKRGRKPKGSSVKAESSDAEDDEEHDGEGPKKRKKGNTGIHKPLILSSVLAEFLQAEEMSRLEVVKRLWAYIKENELQDPNDKRYIVCDERLMTIFQQNRIHSFTMNKFLTVHLKKKEVSADADADADADVDADADADVKSINGEAANHYENRSVSGDNDLDDVSRDEDIEDDKVKMEPQENWADLDNLDNEDNDDLFEDDDDSEWVKQEDDDDKSQE</sequence>
<dbReference type="STRING" id="94130.A0A2Z6SF82"/>
<protein>
    <recommendedName>
        <fullName evidence="6">DM2 domain-containing protein</fullName>
    </recommendedName>
</protein>
<evidence type="ECO:0000256" key="1">
    <source>
        <dbReference type="SAM" id="MobiDB-lite"/>
    </source>
</evidence>
<feature type="region of interest" description="Disordered" evidence="1">
    <location>
        <begin position="545"/>
        <end position="620"/>
    </location>
</feature>
<dbReference type="PROSITE" id="PS51925">
    <property type="entry name" value="SWIB_MDM2"/>
    <property type="match status" value="2"/>
</dbReference>
<evidence type="ECO:0000259" key="3">
    <source>
        <dbReference type="PROSITE" id="PS51998"/>
    </source>
</evidence>
<dbReference type="Pfam" id="PF08766">
    <property type="entry name" value="DEK_C"/>
    <property type="match status" value="1"/>
</dbReference>
<dbReference type="PROSITE" id="PS51998">
    <property type="entry name" value="DEK_C"/>
    <property type="match status" value="1"/>
</dbReference>
<feature type="compositionally biased region" description="Acidic residues" evidence="1">
    <location>
        <begin position="352"/>
        <end position="369"/>
    </location>
</feature>